<gene>
    <name evidence="1" type="ORF">JK358_35970</name>
</gene>
<proteinExistence type="predicted"/>
<evidence type="ECO:0000313" key="2">
    <source>
        <dbReference type="Proteomes" id="UP000602198"/>
    </source>
</evidence>
<name>A0ABS1MGV4_9NOCA</name>
<comment type="caution">
    <text evidence="1">The sequence shown here is derived from an EMBL/GenBank/DDBJ whole genome shotgun (WGS) entry which is preliminary data.</text>
</comment>
<dbReference type="RefSeq" id="WP_201957578.1">
    <property type="nucleotide sequence ID" value="NZ_JAERRJ010000019.1"/>
</dbReference>
<sequence length="240" mass="26825">MIVAGSQPRELGSRSPGFNTWVKSQLRLQRRAGTRVEQIHIRPSRFNRACESVTASNLVLLVKDRGFGQAGSASLRIRRGGGRLWSCRWTFDTVLDFGRRYEFELTAPQYRIDRCALFARRVRDGGLRWFAYTRAPEDVGDIPDRFLDGCLPDILEWLVAIDAVPQARTLVQRWLGLDTAVDARPAYLRPPPWRTIAFEKGQAIAKAGGGPPTADSVWLGWFASEFLAARNQPAAGDVPG</sequence>
<keyword evidence="2" id="KW-1185">Reference proteome</keyword>
<reference evidence="1 2" key="1">
    <citation type="submission" date="2021-01" db="EMBL/GenBank/DDBJ databases">
        <title>WGS of actinomycetes isolated from Thailand.</title>
        <authorList>
            <person name="Thawai C."/>
        </authorList>
    </citation>
    <scope>NUCLEOTIDE SEQUENCE [LARGE SCALE GENOMIC DNA]</scope>
    <source>
        <strain evidence="1 2">LPG 2</strain>
    </source>
</reference>
<accession>A0ABS1MGV4</accession>
<dbReference type="EMBL" id="JAERRJ010000019">
    <property type="protein sequence ID" value="MBL1079814.1"/>
    <property type="molecule type" value="Genomic_DNA"/>
</dbReference>
<protein>
    <submittedName>
        <fullName evidence="1">Uncharacterized protein</fullName>
    </submittedName>
</protein>
<organism evidence="1 2">
    <name type="scientific">Nocardia acididurans</name>
    <dbReference type="NCBI Taxonomy" id="2802282"/>
    <lineage>
        <taxon>Bacteria</taxon>
        <taxon>Bacillati</taxon>
        <taxon>Actinomycetota</taxon>
        <taxon>Actinomycetes</taxon>
        <taxon>Mycobacteriales</taxon>
        <taxon>Nocardiaceae</taxon>
        <taxon>Nocardia</taxon>
    </lineage>
</organism>
<dbReference type="Proteomes" id="UP000602198">
    <property type="component" value="Unassembled WGS sequence"/>
</dbReference>
<evidence type="ECO:0000313" key="1">
    <source>
        <dbReference type="EMBL" id="MBL1079814.1"/>
    </source>
</evidence>